<evidence type="ECO:0000256" key="3">
    <source>
        <dbReference type="ARBA" id="ARBA00022670"/>
    </source>
</evidence>
<gene>
    <name evidence="9" type="ORF">M231_05754</name>
</gene>
<keyword evidence="6" id="KW-0788">Thiol protease</keyword>
<feature type="region of interest" description="Disordered" evidence="7">
    <location>
        <begin position="309"/>
        <end position="342"/>
    </location>
</feature>
<dbReference type="CDD" id="cd22749">
    <property type="entry name" value="Otubain_C65"/>
    <property type="match status" value="1"/>
</dbReference>
<comment type="caution">
    <text evidence="9">The sequence shown here is derived from an EMBL/GenBank/DDBJ whole genome shotgun (WGS) entry which is preliminary data.</text>
</comment>
<evidence type="ECO:0000256" key="7">
    <source>
        <dbReference type="SAM" id="MobiDB-lite"/>
    </source>
</evidence>
<dbReference type="STRING" id="5217.A0A4Q1BHC8"/>
<evidence type="ECO:0000256" key="1">
    <source>
        <dbReference type="ARBA" id="ARBA00000707"/>
    </source>
</evidence>
<dbReference type="Proteomes" id="UP000289152">
    <property type="component" value="Unassembled WGS sequence"/>
</dbReference>
<evidence type="ECO:0000256" key="6">
    <source>
        <dbReference type="ARBA" id="ARBA00022807"/>
    </source>
</evidence>
<dbReference type="PANTHER" id="PTHR12931:SF15">
    <property type="entry name" value="UBIQUITIN THIOESTERASE OTUBAIN-LIKE"/>
    <property type="match status" value="1"/>
</dbReference>
<feature type="domain" description="OTU" evidence="8">
    <location>
        <begin position="84"/>
        <end position="357"/>
    </location>
</feature>
<dbReference type="GO" id="GO:0043130">
    <property type="term" value="F:ubiquitin binding"/>
    <property type="evidence" value="ECO:0007669"/>
    <property type="project" value="TreeGrafter"/>
</dbReference>
<dbReference type="PROSITE" id="PS50802">
    <property type="entry name" value="OTU"/>
    <property type="match status" value="1"/>
</dbReference>
<dbReference type="InterPro" id="IPR038765">
    <property type="entry name" value="Papain-like_cys_pep_sf"/>
</dbReference>
<sequence length="362" mass="40002">MATPNPEAAATAPTQPRIIDENTDMTTLTDQEIMRLVEGMGQEDVTEKPLISAPVPLLVIREEYLSGSPTVVKKLDWLQAHGWDQVWRARGDGDCFYRSFTLAYLLRILHSPDPPLYANLAFESIQRVLPMMKQVNFDPDLYEEFLNPLLEMIQSFSPQNTYAEPITEYALIQALQDAERSNCIVVALRLITSAYIRTNSQAFEPFLLSPTTFLPLSADDFCRQEVEPCGKEADQVQITALSEALGVAVRIAYLDRSELVNEEGINWVVFGPNSVSITSTTSTTSASFAVEKVGGGGVQYEEGVGRGVQDEGVGRGIQDEGVRRGNRDEAGEGEGKGDERPLTLLYRPGHFDVVTKDVLPII</sequence>
<keyword evidence="3" id="KW-0645">Protease</keyword>
<name>A0A4Q1BHC8_TREME</name>
<dbReference type="OrthoDB" id="18915at2759"/>
<proteinExistence type="predicted"/>
<protein>
    <recommendedName>
        <fullName evidence="2">ubiquitinyl hydrolase 1</fullName>
        <ecNumber evidence="2">3.4.19.12</ecNumber>
    </recommendedName>
</protein>
<dbReference type="GO" id="GO:0071108">
    <property type="term" value="P:protein K48-linked deubiquitination"/>
    <property type="evidence" value="ECO:0007669"/>
    <property type="project" value="TreeGrafter"/>
</dbReference>
<dbReference type="InParanoid" id="A0A4Q1BHC8"/>
<keyword evidence="10" id="KW-1185">Reference proteome</keyword>
<dbReference type="AlphaFoldDB" id="A0A4Q1BHC8"/>
<dbReference type="Gene3D" id="3.30.200.60">
    <property type="entry name" value="Peptidase C65 Otubain, subdomain 1"/>
    <property type="match status" value="1"/>
</dbReference>
<dbReference type="Gene3D" id="1.20.1300.20">
    <property type="entry name" value="Peptidase C65 Otubain, subdomain 2"/>
    <property type="match status" value="1"/>
</dbReference>
<dbReference type="EC" id="3.4.19.12" evidence="2"/>
<comment type="catalytic activity">
    <reaction evidence="1">
        <text>Thiol-dependent hydrolysis of ester, thioester, amide, peptide and isopeptide bonds formed by the C-terminal Gly of ubiquitin (a 76-residue protein attached to proteins as an intracellular targeting signal).</text>
        <dbReference type="EC" id="3.4.19.12"/>
    </reaction>
</comment>
<evidence type="ECO:0000313" key="9">
    <source>
        <dbReference type="EMBL" id="RXK36990.1"/>
    </source>
</evidence>
<organism evidence="9 10">
    <name type="scientific">Tremella mesenterica</name>
    <name type="common">Jelly fungus</name>
    <dbReference type="NCBI Taxonomy" id="5217"/>
    <lineage>
        <taxon>Eukaryota</taxon>
        <taxon>Fungi</taxon>
        <taxon>Dikarya</taxon>
        <taxon>Basidiomycota</taxon>
        <taxon>Agaricomycotina</taxon>
        <taxon>Tremellomycetes</taxon>
        <taxon>Tremellales</taxon>
        <taxon>Tremellaceae</taxon>
        <taxon>Tremella</taxon>
    </lineage>
</organism>
<dbReference type="Pfam" id="PF10275">
    <property type="entry name" value="Peptidase_C65"/>
    <property type="match status" value="1"/>
</dbReference>
<dbReference type="GO" id="GO:0004843">
    <property type="term" value="F:cysteine-type deubiquitinase activity"/>
    <property type="evidence" value="ECO:0007669"/>
    <property type="project" value="UniProtKB-EC"/>
</dbReference>
<evidence type="ECO:0000256" key="2">
    <source>
        <dbReference type="ARBA" id="ARBA00012759"/>
    </source>
</evidence>
<dbReference type="GO" id="GO:0006508">
    <property type="term" value="P:proteolysis"/>
    <property type="evidence" value="ECO:0007669"/>
    <property type="project" value="UniProtKB-KW"/>
</dbReference>
<accession>A0A4Q1BHC8</accession>
<evidence type="ECO:0000259" key="8">
    <source>
        <dbReference type="PROSITE" id="PS50802"/>
    </source>
</evidence>
<dbReference type="EMBL" id="SDIL01000081">
    <property type="protein sequence ID" value="RXK36990.1"/>
    <property type="molecule type" value="Genomic_DNA"/>
</dbReference>
<feature type="compositionally biased region" description="Basic and acidic residues" evidence="7">
    <location>
        <begin position="309"/>
        <end position="341"/>
    </location>
</feature>
<dbReference type="InterPro" id="IPR042467">
    <property type="entry name" value="Peptidase_C65_otubain_sub2"/>
</dbReference>
<dbReference type="VEuPathDB" id="FungiDB:TREMEDRAFT_72693"/>
<dbReference type="InterPro" id="IPR042468">
    <property type="entry name" value="Peptidase_C65_otubain_sub1"/>
</dbReference>
<evidence type="ECO:0000256" key="5">
    <source>
        <dbReference type="ARBA" id="ARBA00022801"/>
    </source>
</evidence>
<evidence type="ECO:0000313" key="10">
    <source>
        <dbReference type="Proteomes" id="UP000289152"/>
    </source>
</evidence>
<reference evidence="9 10" key="1">
    <citation type="submission" date="2016-06" db="EMBL/GenBank/DDBJ databases">
        <title>Evolution of pathogenesis and genome organization in the Tremellales.</title>
        <authorList>
            <person name="Cuomo C."/>
            <person name="Litvintseva A."/>
            <person name="Heitman J."/>
            <person name="Chen Y."/>
            <person name="Sun S."/>
            <person name="Springer D."/>
            <person name="Dromer F."/>
            <person name="Young S."/>
            <person name="Zeng Q."/>
            <person name="Chapman S."/>
            <person name="Gujja S."/>
            <person name="Saif S."/>
            <person name="Birren B."/>
        </authorList>
    </citation>
    <scope>NUCLEOTIDE SEQUENCE [LARGE SCALE GENOMIC DNA]</scope>
    <source>
        <strain evidence="9 10">ATCC 28783</strain>
    </source>
</reference>
<dbReference type="SUPFAM" id="SSF54001">
    <property type="entry name" value="Cysteine proteinases"/>
    <property type="match status" value="1"/>
</dbReference>
<dbReference type="GO" id="GO:0005634">
    <property type="term" value="C:nucleus"/>
    <property type="evidence" value="ECO:0007669"/>
    <property type="project" value="TreeGrafter"/>
</dbReference>
<evidence type="ECO:0000256" key="4">
    <source>
        <dbReference type="ARBA" id="ARBA00022786"/>
    </source>
</evidence>
<keyword evidence="5" id="KW-0378">Hydrolase</keyword>
<dbReference type="PANTHER" id="PTHR12931">
    <property type="entry name" value="UBIQUITIN THIOLESTERASE PROTEIN OTUB"/>
    <property type="match status" value="1"/>
</dbReference>
<dbReference type="InterPro" id="IPR003323">
    <property type="entry name" value="OTU_dom"/>
</dbReference>
<keyword evidence="4" id="KW-0833">Ubl conjugation pathway</keyword>
<dbReference type="InterPro" id="IPR019400">
    <property type="entry name" value="Peptidase_C65_otubain"/>
</dbReference>